<organism evidence="1 2">
    <name type="scientific">Cuscuta epithymum</name>
    <dbReference type="NCBI Taxonomy" id="186058"/>
    <lineage>
        <taxon>Eukaryota</taxon>
        <taxon>Viridiplantae</taxon>
        <taxon>Streptophyta</taxon>
        <taxon>Embryophyta</taxon>
        <taxon>Tracheophyta</taxon>
        <taxon>Spermatophyta</taxon>
        <taxon>Magnoliopsida</taxon>
        <taxon>eudicotyledons</taxon>
        <taxon>Gunneridae</taxon>
        <taxon>Pentapetalae</taxon>
        <taxon>asterids</taxon>
        <taxon>lamiids</taxon>
        <taxon>Solanales</taxon>
        <taxon>Convolvulaceae</taxon>
        <taxon>Cuscuteae</taxon>
        <taxon>Cuscuta</taxon>
        <taxon>Cuscuta subgen. Cuscuta</taxon>
    </lineage>
</organism>
<evidence type="ECO:0000313" key="2">
    <source>
        <dbReference type="Proteomes" id="UP001152523"/>
    </source>
</evidence>
<reference evidence="1" key="1">
    <citation type="submission" date="2022-07" db="EMBL/GenBank/DDBJ databases">
        <authorList>
            <person name="Macas J."/>
            <person name="Novak P."/>
            <person name="Neumann P."/>
        </authorList>
    </citation>
    <scope>NUCLEOTIDE SEQUENCE</scope>
</reference>
<gene>
    <name evidence="1" type="ORF">CEPIT_LOCUS39190</name>
</gene>
<dbReference type="EMBL" id="CAMAPF010001031">
    <property type="protein sequence ID" value="CAH9141519.1"/>
    <property type="molecule type" value="Genomic_DNA"/>
</dbReference>
<comment type="caution">
    <text evidence="1">The sequence shown here is derived from an EMBL/GenBank/DDBJ whole genome shotgun (WGS) entry which is preliminary data.</text>
</comment>
<keyword evidence="2" id="KW-1185">Reference proteome</keyword>
<dbReference type="AlphaFoldDB" id="A0AAV0G175"/>
<name>A0AAV0G175_9ASTE</name>
<evidence type="ECO:0000313" key="1">
    <source>
        <dbReference type="EMBL" id="CAH9141519.1"/>
    </source>
</evidence>
<proteinExistence type="predicted"/>
<dbReference type="Proteomes" id="UP001152523">
    <property type="component" value="Unassembled WGS sequence"/>
</dbReference>
<protein>
    <submittedName>
        <fullName evidence="1">Uncharacterized protein</fullName>
    </submittedName>
</protein>
<accession>A0AAV0G175</accession>
<sequence length="122" mass="14110">MWLRGHKWRTRNGAGGYAVGNGYVDCRKNLIDEHSGLCEEHHPSSIANHAGEEDFDSEVEKSCTENDVFDWLHETSSSDEDFQPETTIEDDLMKGFWIDSKRSLMLMIWLKELSNSSRKLSW</sequence>